<dbReference type="Pfam" id="PF07690">
    <property type="entry name" value="MFS_1"/>
    <property type="match status" value="1"/>
</dbReference>
<evidence type="ECO:0000256" key="2">
    <source>
        <dbReference type="ARBA" id="ARBA00022475"/>
    </source>
</evidence>
<dbReference type="InterPro" id="IPR036259">
    <property type="entry name" value="MFS_trans_sf"/>
</dbReference>
<keyword evidence="8" id="KW-1185">Reference proteome</keyword>
<reference evidence="7" key="2">
    <citation type="submission" date="2020-09" db="EMBL/GenBank/DDBJ databases">
        <authorList>
            <person name="Sun Q."/>
            <person name="Zhou Y."/>
        </authorList>
    </citation>
    <scope>NUCLEOTIDE SEQUENCE</scope>
    <source>
        <strain evidence="7">CGMCC 4.7308</strain>
    </source>
</reference>
<dbReference type="Gene3D" id="1.20.1250.20">
    <property type="entry name" value="MFS general substrate transporter like domains"/>
    <property type="match status" value="1"/>
</dbReference>
<keyword evidence="4 6" id="KW-1133">Transmembrane helix</keyword>
<dbReference type="PANTHER" id="PTHR23513">
    <property type="entry name" value="INTEGRAL MEMBRANE EFFLUX PROTEIN-RELATED"/>
    <property type="match status" value="1"/>
</dbReference>
<evidence type="ECO:0000256" key="4">
    <source>
        <dbReference type="ARBA" id="ARBA00022989"/>
    </source>
</evidence>
<reference evidence="7" key="1">
    <citation type="journal article" date="2014" name="Int. J. Syst. Evol. Microbiol.">
        <title>Complete genome sequence of Corynebacterium casei LMG S-19264T (=DSM 44701T), isolated from a smear-ripened cheese.</title>
        <authorList>
            <consortium name="US DOE Joint Genome Institute (JGI-PGF)"/>
            <person name="Walter F."/>
            <person name="Albersmeier A."/>
            <person name="Kalinowski J."/>
            <person name="Ruckert C."/>
        </authorList>
    </citation>
    <scope>NUCLEOTIDE SEQUENCE</scope>
    <source>
        <strain evidence="7">CGMCC 4.7308</strain>
    </source>
</reference>
<keyword evidence="3 6" id="KW-0812">Transmembrane</keyword>
<evidence type="ECO:0008006" key="9">
    <source>
        <dbReference type="Google" id="ProtNLM"/>
    </source>
</evidence>
<evidence type="ECO:0000256" key="5">
    <source>
        <dbReference type="ARBA" id="ARBA00023136"/>
    </source>
</evidence>
<feature type="transmembrane region" description="Helical" evidence="6">
    <location>
        <begin position="397"/>
        <end position="416"/>
    </location>
</feature>
<evidence type="ECO:0000256" key="3">
    <source>
        <dbReference type="ARBA" id="ARBA00022692"/>
    </source>
</evidence>
<feature type="transmembrane region" description="Helical" evidence="6">
    <location>
        <begin position="180"/>
        <end position="197"/>
    </location>
</feature>
<dbReference type="SUPFAM" id="SSF103473">
    <property type="entry name" value="MFS general substrate transporter"/>
    <property type="match status" value="1"/>
</dbReference>
<feature type="transmembrane region" description="Helical" evidence="6">
    <location>
        <begin position="54"/>
        <end position="73"/>
    </location>
</feature>
<dbReference type="Proteomes" id="UP000655208">
    <property type="component" value="Unassembled WGS sequence"/>
</dbReference>
<comment type="caution">
    <text evidence="7">The sequence shown here is derived from an EMBL/GenBank/DDBJ whole genome shotgun (WGS) entry which is preliminary data.</text>
</comment>
<dbReference type="CDD" id="cd06173">
    <property type="entry name" value="MFS_MefA_like"/>
    <property type="match status" value="1"/>
</dbReference>
<sequence length="429" mass="43650">MLHTSQTPHADSPTRLPAAYLRLLVAWFCSLTGDGLRVVGLPLLAASVSPTPGAVSLVATATVLPWLLVAIPAGALVDRLSPVRVVVGAHLFRAVATGALAVAVMTGHVSIPVLCLVGFLLTAAETFADGAAQTALVHLVPPTLLERANSRFVMVETVALDLAGPLVAGATFAVARWSPFLLSAALFAVSACVVAGLRVPAATTAPTGDADAMPSAGGSATGRERRRLWQDIGAGLGRLFRDPVLRTLVITVAVMAAATAAQDGVLVIYATDDLLLPSALFPTLLAAYSVGTLLAGLVTGRLDRGRRTGPLMLAAMAGVGGSMLVMGLVVDRWAAWLCYGVMGLAGGTWNVLSAARRQRRTPHAMIARVSSAFRVVAWGFLPVGTLLGGALGTGAGVPAVFVASGAVVLVLGVVVARPLLAGDRAPAAG</sequence>
<dbReference type="AlphaFoldDB" id="A0A917T3H2"/>
<gene>
    <name evidence="7" type="ORF">GCM10011594_28660</name>
</gene>
<dbReference type="EMBL" id="BMNA01000005">
    <property type="protein sequence ID" value="GGM06925.1"/>
    <property type="molecule type" value="Genomic_DNA"/>
</dbReference>
<feature type="transmembrane region" description="Helical" evidence="6">
    <location>
        <begin position="372"/>
        <end position="391"/>
    </location>
</feature>
<feature type="transmembrane region" description="Helical" evidence="6">
    <location>
        <begin position="275"/>
        <end position="298"/>
    </location>
</feature>
<organism evidence="7 8">
    <name type="scientific">Nakamurella endophytica</name>
    <dbReference type="NCBI Taxonomy" id="1748367"/>
    <lineage>
        <taxon>Bacteria</taxon>
        <taxon>Bacillati</taxon>
        <taxon>Actinomycetota</taxon>
        <taxon>Actinomycetes</taxon>
        <taxon>Nakamurellales</taxon>
        <taxon>Nakamurellaceae</taxon>
        <taxon>Nakamurella</taxon>
    </lineage>
</organism>
<feature type="transmembrane region" description="Helical" evidence="6">
    <location>
        <begin position="333"/>
        <end position="352"/>
    </location>
</feature>
<evidence type="ECO:0000313" key="8">
    <source>
        <dbReference type="Proteomes" id="UP000655208"/>
    </source>
</evidence>
<proteinExistence type="predicted"/>
<dbReference type="PANTHER" id="PTHR23513:SF6">
    <property type="entry name" value="MAJOR FACILITATOR SUPERFAMILY ASSOCIATED DOMAIN-CONTAINING PROTEIN"/>
    <property type="match status" value="1"/>
</dbReference>
<feature type="transmembrane region" description="Helical" evidence="6">
    <location>
        <begin position="248"/>
        <end position="269"/>
    </location>
</feature>
<protein>
    <recommendedName>
        <fullName evidence="9">MFS transporter</fullName>
    </recommendedName>
</protein>
<evidence type="ECO:0000313" key="7">
    <source>
        <dbReference type="EMBL" id="GGM06925.1"/>
    </source>
</evidence>
<dbReference type="RefSeq" id="WP_188942616.1">
    <property type="nucleotide sequence ID" value="NZ_BMNA01000005.1"/>
</dbReference>
<feature type="transmembrane region" description="Helical" evidence="6">
    <location>
        <begin position="21"/>
        <end position="48"/>
    </location>
</feature>
<name>A0A917T3H2_9ACTN</name>
<comment type="subcellular location">
    <subcellularLocation>
        <location evidence="1">Cell membrane</location>
        <topology evidence="1">Multi-pass membrane protein</topology>
    </subcellularLocation>
</comment>
<dbReference type="GO" id="GO:0022857">
    <property type="term" value="F:transmembrane transporter activity"/>
    <property type="evidence" value="ECO:0007669"/>
    <property type="project" value="InterPro"/>
</dbReference>
<feature type="transmembrane region" description="Helical" evidence="6">
    <location>
        <begin position="310"/>
        <end position="327"/>
    </location>
</feature>
<accession>A0A917T3H2</accession>
<dbReference type="InterPro" id="IPR011701">
    <property type="entry name" value="MFS"/>
</dbReference>
<keyword evidence="5 6" id="KW-0472">Membrane</keyword>
<evidence type="ECO:0000256" key="1">
    <source>
        <dbReference type="ARBA" id="ARBA00004651"/>
    </source>
</evidence>
<dbReference type="GO" id="GO:0005886">
    <property type="term" value="C:plasma membrane"/>
    <property type="evidence" value="ECO:0007669"/>
    <property type="project" value="UniProtKB-SubCell"/>
</dbReference>
<evidence type="ECO:0000256" key="6">
    <source>
        <dbReference type="SAM" id="Phobius"/>
    </source>
</evidence>
<keyword evidence="2" id="KW-1003">Cell membrane</keyword>